<dbReference type="GO" id="GO:0006355">
    <property type="term" value="P:regulation of DNA-templated transcription"/>
    <property type="evidence" value="ECO:0007669"/>
    <property type="project" value="TreeGrafter"/>
</dbReference>
<dbReference type="Pfam" id="PF02845">
    <property type="entry name" value="CUE"/>
    <property type="match status" value="1"/>
</dbReference>
<dbReference type="PANTHER" id="PTHR21494:SF0">
    <property type="entry name" value="ACTIVATING SIGNAL COINTEGRATOR 1 COMPLEX SUBUNIT 2"/>
    <property type="match status" value="1"/>
</dbReference>
<dbReference type="GO" id="GO:0043130">
    <property type="term" value="F:ubiquitin binding"/>
    <property type="evidence" value="ECO:0007669"/>
    <property type="project" value="InterPro"/>
</dbReference>
<dbReference type="Proteomes" id="UP000276133">
    <property type="component" value="Unassembled WGS sequence"/>
</dbReference>
<evidence type="ECO:0000259" key="2">
    <source>
        <dbReference type="PROSITE" id="PS51140"/>
    </source>
</evidence>
<dbReference type="OrthoDB" id="5577209at2759"/>
<sequence>MSDQILTEPLDQQVRLIFNKTTQKEEKIPALNRIFKVERQIIPYLAPPLSILEPKSVDFRACLEQYEERLGFIEQDLKWLLSLPHQKFWCQIIYDTSCQNMIDSYLKLAPRPYDTNKIDFPMQIANLHNSIHRLVFLVCLRMSTYKENRENFINQNVFADLIYKNYLFDIPKILDLCILYEKNPVLNKIIQNLFSVQKNYYDDFKISIKDIIKAIETSRKSLHSIFELESKYDIGATKSLEFVAEKLPKNMKEILDIIYYLTDFARTLSNLISIQTNLAQYLFDQKFELNIKNFFETTLFEIEEIINKLRKKHSFNSENIGFIKIKLSGLKYEMTKLFSLIFEHSLVKPIIESLDSFSSSDQIQQLTDSFVKICCDILEDKHFLCYFEEKFNFSEQIDLIFQLSQERIDQSQYEYIIENLRSSILEFSRSKKSKAKFQNIAPKPDLSEVEIQPTCSKNLATEDDFAKSVLDLLPDLAPDLVKKCLNYFNNNVEQVINAFLENNLPQFPSKEPENLISNQSEQNLRKNIYDNDEFDVFNKNEVDLSKIYLGKKNEIEKFDLDNKDDVCRDFVLYEYNEDDIYEDEYDDTYDSNITANDNYDGFNIKPLNQKIDIKKRDIFEAESDEEEQEGEEQQLKKIDDQKNKTEDTKGNNQFQHQQRRFETGKGHRGAKNPQPYFEKKENTSHQQSQSQPRQTQLPQRQNFKNRARGSNETSEDGIAAAPKTDEEIKRDRRWKNDNKASIAHHNRKYLSMKKTGFM</sequence>
<dbReference type="InterPro" id="IPR009060">
    <property type="entry name" value="UBA-like_sf"/>
</dbReference>
<dbReference type="EMBL" id="REGN01003896">
    <property type="protein sequence ID" value="RNA20224.1"/>
    <property type="molecule type" value="Genomic_DNA"/>
</dbReference>
<dbReference type="STRING" id="10195.A0A3M7R9Y5"/>
<comment type="caution">
    <text evidence="3">The sequence shown here is derived from an EMBL/GenBank/DDBJ whole genome shotgun (WGS) entry which is preliminary data.</text>
</comment>
<dbReference type="SUPFAM" id="SSF46934">
    <property type="entry name" value="UBA-like"/>
    <property type="match status" value="1"/>
</dbReference>
<reference evidence="3 4" key="1">
    <citation type="journal article" date="2018" name="Sci. Rep.">
        <title>Genomic signatures of local adaptation to the degree of environmental predictability in rotifers.</title>
        <authorList>
            <person name="Franch-Gras L."/>
            <person name="Hahn C."/>
            <person name="Garcia-Roger E.M."/>
            <person name="Carmona M.J."/>
            <person name="Serra M."/>
            <person name="Gomez A."/>
        </authorList>
    </citation>
    <scope>NUCLEOTIDE SEQUENCE [LARGE SCALE GENOMIC DNA]</scope>
    <source>
        <strain evidence="3">HYR1</strain>
    </source>
</reference>
<proteinExistence type="predicted"/>
<name>A0A3M7R9Y5_BRAPC</name>
<dbReference type="InterPro" id="IPR003892">
    <property type="entry name" value="CUE"/>
</dbReference>
<evidence type="ECO:0000256" key="1">
    <source>
        <dbReference type="SAM" id="MobiDB-lite"/>
    </source>
</evidence>
<feature type="domain" description="CUE" evidence="2">
    <location>
        <begin position="461"/>
        <end position="504"/>
    </location>
</feature>
<organism evidence="3 4">
    <name type="scientific">Brachionus plicatilis</name>
    <name type="common">Marine rotifer</name>
    <name type="synonym">Brachionus muelleri</name>
    <dbReference type="NCBI Taxonomy" id="10195"/>
    <lineage>
        <taxon>Eukaryota</taxon>
        <taxon>Metazoa</taxon>
        <taxon>Spiralia</taxon>
        <taxon>Gnathifera</taxon>
        <taxon>Rotifera</taxon>
        <taxon>Eurotatoria</taxon>
        <taxon>Monogononta</taxon>
        <taxon>Pseudotrocha</taxon>
        <taxon>Ploima</taxon>
        <taxon>Brachionidae</taxon>
        <taxon>Brachionus</taxon>
    </lineage>
</organism>
<feature type="compositionally biased region" description="Acidic residues" evidence="1">
    <location>
        <begin position="621"/>
        <end position="632"/>
    </location>
</feature>
<feature type="compositionally biased region" description="Polar residues" evidence="1">
    <location>
        <begin position="702"/>
        <end position="712"/>
    </location>
</feature>
<keyword evidence="4" id="KW-1185">Reference proteome</keyword>
<gene>
    <name evidence="3" type="ORF">BpHYR1_024056</name>
</gene>
<accession>A0A3M7R9Y5</accession>
<evidence type="ECO:0000313" key="4">
    <source>
        <dbReference type="Proteomes" id="UP000276133"/>
    </source>
</evidence>
<dbReference type="AlphaFoldDB" id="A0A3M7R9Y5"/>
<dbReference type="PANTHER" id="PTHR21494">
    <property type="entry name" value="ACTIVATING SIGNAL COINTEGRATOR 1 COMPLEX SUBUNIT 2 ASC-1 COMPLEX SUBUNIT P100"/>
    <property type="match status" value="1"/>
</dbReference>
<feature type="region of interest" description="Disordered" evidence="1">
    <location>
        <begin position="621"/>
        <end position="741"/>
    </location>
</feature>
<dbReference type="Gene3D" id="1.10.8.10">
    <property type="entry name" value="DNA helicase RuvA subunit, C-terminal domain"/>
    <property type="match status" value="1"/>
</dbReference>
<feature type="compositionally biased region" description="Basic and acidic residues" evidence="1">
    <location>
        <begin position="723"/>
        <end position="738"/>
    </location>
</feature>
<dbReference type="PROSITE" id="PS51140">
    <property type="entry name" value="CUE"/>
    <property type="match status" value="1"/>
</dbReference>
<feature type="compositionally biased region" description="Low complexity" evidence="1">
    <location>
        <begin position="686"/>
        <end position="701"/>
    </location>
</feature>
<dbReference type="InterPro" id="IPR052586">
    <property type="entry name" value="ASCC2"/>
</dbReference>
<dbReference type="InterPro" id="IPR041800">
    <property type="entry name" value="ASCC2_CUE"/>
</dbReference>
<protein>
    <submittedName>
        <fullName evidence="3">Activating signal cointegrator 1 complex subunit 2 isoform X1</fullName>
    </submittedName>
</protein>
<evidence type="ECO:0000313" key="3">
    <source>
        <dbReference type="EMBL" id="RNA20224.1"/>
    </source>
</evidence>
<dbReference type="CDD" id="cd14364">
    <property type="entry name" value="CUE_ASCC2"/>
    <property type="match status" value="1"/>
</dbReference>
<feature type="compositionally biased region" description="Basic and acidic residues" evidence="1">
    <location>
        <begin position="633"/>
        <end position="649"/>
    </location>
</feature>